<dbReference type="EMBL" id="JAJTTC010000003">
    <property type="protein sequence ID" value="MCF0062817.1"/>
    <property type="molecule type" value="Genomic_DNA"/>
</dbReference>
<dbReference type="AlphaFoldDB" id="A0A9X1TFC6"/>
<reference evidence="1" key="1">
    <citation type="submission" date="2021-12" db="EMBL/GenBank/DDBJ databases">
        <title>Novel species in genus Dyadobacter.</title>
        <authorList>
            <person name="Ma C."/>
        </authorList>
    </citation>
    <scope>NUCLEOTIDE SEQUENCE</scope>
    <source>
        <strain evidence="1">LJ419</strain>
    </source>
</reference>
<comment type="caution">
    <text evidence="1">The sequence shown here is derived from an EMBL/GenBank/DDBJ whole genome shotgun (WGS) entry which is preliminary data.</text>
</comment>
<evidence type="ECO:0000313" key="1">
    <source>
        <dbReference type="EMBL" id="MCF0062817.1"/>
    </source>
</evidence>
<gene>
    <name evidence="1" type="ORF">LXM26_15020</name>
</gene>
<dbReference type="Proteomes" id="UP001139000">
    <property type="component" value="Unassembled WGS sequence"/>
</dbReference>
<protein>
    <submittedName>
        <fullName evidence="1">Uncharacterized protein</fullName>
    </submittedName>
</protein>
<organism evidence="1 2">
    <name type="scientific">Dyadobacter chenwenxiniae</name>
    <dbReference type="NCBI Taxonomy" id="2906456"/>
    <lineage>
        <taxon>Bacteria</taxon>
        <taxon>Pseudomonadati</taxon>
        <taxon>Bacteroidota</taxon>
        <taxon>Cytophagia</taxon>
        <taxon>Cytophagales</taxon>
        <taxon>Spirosomataceae</taxon>
        <taxon>Dyadobacter</taxon>
    </lineage>
</organism>
<sequence length="46" mass="5533">MRFIYQWRILTRREENQTMNPIEPLFSIYSSISMGKCVPLLRNEGI</sequence>
<dbReference type="RefSeq" id="WP_234655894.1">
    <property type="nucleotide sequence ID" value="NZ_CP094997.1"/>
</dbReference>
<accession>A0A9X1TFC6</accession>
<keyword evidence="2" id="KW-1185">Reference proteome</keyword>
<proteinExistence type="predicted"/>
<evidence type="ECO:0000313" key="2">
    <source>
        <dbReference type="Proteomes" id="UP001139000"/>
    </source>
</evidence>
<name>A0A9X1TFC6_9BACT</name>